<dbReference type="EMBL" id="FNRL01000006">
    <property type="protein sequence ID" value="SEA40079.1"/>
    <property type="molecule type" value="Genomic_DNA"/>
</dbReference>
<accession>A0A1H4AW18</accession>
<dbReference type="AlphaFoldDB" id="A0A1H4AW18"/>
<protein>
    <submittedName>
        <fullName evidence="2">Putative membrane protein</fullName>
    </submittedName>
</protein>
<dbReference type="PROSITE" id="PS51257">
    <property type="entry name" value="PROKAR_LIPOPROTEIN"/>
    <property type="match status" value="1"/>
</dbReference>
<keyword evidence="3" id="KW-1185">Reference proteome</keyword>
<proteinExistence type="predicted"/>
<dbReference type="Pfam" id="PF13628">
    <property type="entry name" value="DUF4142"/>
    <property type="match status" value="1"/>
</dbReference>
<evidence type="ECO:0000259" key="1">
    <source>
        <dbReference type="Pfam" id="PF13628"/>
    </source>
</evidence>
<dbReference type="RefSeq" id="WP_168927763.1">
    <property type="nucleotide sequence ID" value="NZ_BKAT01000009.1"/>
</dbReference>
<name>A0A1H4AW18_9BACT</name>
<dbReference type="PANTHER" id="PTHR38593">
    <property type="entry name" value="BLR2558 PROTEIN"/>
    <property type="match status" value="1"/>
</dbReference>
<evidence type="ECO:0000313" key="2">
    <source>
        <dbReference type="EMBL" id="SEA40079.1"/>
    </source>
</evidence>
<organism evidence="2 3">
    <name type="scientific">Chitinophaga terrae</name>
    <name type="common">ex Kim and Jung 2007</name>
    <dbReference type="NCBI Taxonomy" id="408074"/>
    <lineage>
        <taxon>Bacteria</taxon>
        <taxon>Pseudomonadati</taxon>
        <taxon>Bacteroidota</taxon>
        <taxon>Chitinophagia</taxon>
        <taxon>Chitinophagales</taxon>
        <taxon>Chitinophagaceae</taxon>
        <taxon>Chitinophaga</taxon>
    </lineage>
</organism>
<reference evidence="3" key="1">
    <citation type="submission" date="2016-10" db="EMBL/GenBank/DDBJ databases">
        <authorList>
            <person name="Varghese N."/>
            <person name="Submissions S."/>
        </authorList>
    </citation>
    <scope>NUCLEOTIDE SEQUENCE [LARGE SCALE GENOMIC DNA]</scope>
    <source>
        <strain evidence="3">DSM 23920</strain>
    </source>
</reference>
<dbReference type="PANTHER" id="PTHR38593:SF1">
    <property type="entry name" value="BLR2558 PROTEIN"/>
    <property type="match status" value="1"/>
</dbReference>
<dbReference type="Gene3D" id="1.20.1260.10">
    <property type="match status" value="1"/>
</dbReference>
<sequence length="179" mass="19740">MKMQLFFMAGIIAVSLGVSSCSDNDDEIIDNPYLTEHDKSFMLQATYGNWSEVDMGKLADSVSTDSSVRMFGRKMQADHSDAQNNLNSIAGSWNIDLPDTPDSAHIALRQQLQQKNGKSFDTAYISGQIKDHAKTIALFEDAAANSSQVALKNYAAKYLPAIKMHKAMADTMALRLMRP</sequence>
<dbReference type="STRING" id="408074.SAMN05660909_01801"/>
<evidence type="ECO:0000313" key="3">
    <source>
        <dbReference type="Proteomes" id="UP000199656"/>
    </source>
</evidence>
<feature type="domain" description="DUF4142" evidence="1">
    <location>
        <begin position="37"/>
        <end position="172"/>
    </location>
</feature>
<dbReference type="Proteomes" id="UP000199656">
    <property type="component" value="Unassembled WGS sequence"/>
</dbReference>
<gene>
    <name evidence="2" type="ORF">SAMN05660909_01801</name>
</gene>
<dbReference type="InterPro" id="IPR025419">
    <property type="entry name" value="DUF4142"/>
</dbReference>
<dbReference type="InterPro" id="IPR012347">
    <property type="entry name" value="Ferritin-like"/>
</dbReference>